<gene>
    <name evidence="1" type="ORF">BT96DRAFT_926903</name>
</gene>
<organism evidence="1 2">
    <name type="scientific">Gymnopus androsaceus JB14</name>
    <dbReference type="NCBI Taxonomy" id="1447944"/>
    <lineage>
        <taxon>Eukaryota</taxon>
        <taxon>Fungi</taxon>
        <taxon>Dikarya</taxon>
        <taxon>Basidiomycota</taxon>
        <taxon>Agaricomycotina</taxon>
        <taxon>Agaricomycetes</taxon>
        <taxon>Agaricomycetidae</taxon>
        <taxon>Agaricales</taxon>
        <taxon>Marasmiineae</taxon>
        <taxon>Omphalotaceae</taxon>
        <taxon>Gymnopus</taxon>
    </lineage>
</organism>
<name>A0A6A4GSW2_9AGAR</name>
<dbReference type="EMBL" id="ML769728">
    <property type="protein sequence ID" value="KAE9388768.1"/>
    <property type="molecule type" value="Genomic_DNA"/>
</dbReference>
<evidence type="ECO:0000313" key="2">
    <source>
        <dbReference type="Proteomes" id="UP000799118"/>
    </source>
</evidence>
<feature type="non-terminal residue" evidence="1">
    <location>
        <position position="1"/>
    </location>
</feature>
<protein>
    <submittedName>
        <fullName evidence="1">Uncharacterized protein</fullName>
    </submittedName>
</protein>
<accession>A0A6A4GSW2</accession>
<keyword evidence="2" id="KW-1185">Reference proteome</keyword>
<evidence type="ECO:0000313" key="1">
    <source>
        <dbReference type="EMBL" id="KAE9388768.1"/>
    </source>
</evidence>
<dbReference type="Proteomes" id="UP000799118">
    <property type="component" value="Unassembled WGS sequence"/>
</dbReference>
<reference evidence="1" key="1">
    <citation type="journal article" date="2019" name="Environ. Microbiol.">
        <title>Fungal ecological strategies reflected in gene transcription - a case study of two litter decomposers.</title>
        <authorList>
            <person name="Barbi F."/>
            <person name="Kohler A."/>
            <person name="Barry K."/>
            <person name="Baskaran P."/>
            <person name="Daum C."/>
            <person name="Fauchery L."/>
            <person name="Ihrmark K."/>
            <person name="Kuo A."/>
            <person name="LaButti K."/>
            <person name="Lipzen A."/>
            <person name="Morin E."/>
            <person name="Grigoriev I.V."/>
            <person name="Henrissat B."/>
            <person name="Lindahl B."/>
            <person name="Martin F."/>
        </authorList>
    </citation>
    <scope>NUCLEOTIDE SEQUENCE</scope>
    <source>
        <strain evidence="1">JB14</strain>
    </source>
</reference>
<dbReference type="AlphaFoldDB" id="A0A6A4GSW2"/>
<proteinExistence type="predicted"/>
<sequence length="65" mass="7298">TLSIYIAVRTCYKHYVTPTTIKKRRLSLTRAPNSNKPSINGGQVSLTLFSLLQLSGQNSTRFSLR</sequence>